<dbReference type="Gene3D" id="3.40.640.10">
    <property type="entry name" value="Type I PLP-dependent aspartate aminotransferase-like (Major domain)"/>
    <property type="match status" value="1"/>
</dbReference>
<dbReference type="InterPro" id="IPR050596">
    <property type="entry name" value="AspAT/PAT-like"/>
</dbReference>
<sequence>MENSKISSGASSIQISGIRKFYNKVAKVEGAISLTLGQPDFPVPGKVKEAMIRAIDDDKTVYTSNAGIEELREEISKYLRKFNINYEKDEICITAGGTEGIMDIFSTLLNKDDKVLVPDPAFPAYDSCTRLLGGEVITYGLYGSEFSIDFNELEDKIKNEKPKFMVLSYPSNPTGAVLSKEDNERLHQLIQDNDIIAVTDEMYSALCYEEEYYSISQYKDIKEKVIIVSGFSKTFSMTGLRIGYVCASSTFMDSILKVHQYTTTCAPSISQYGALEGLRNCDADVQYMKNEFKKRRDYVYKRLKDMGFEVSLPKGAFYIFPSVDGFGMTSEEFCEKLLNEAKVAIVPGSAFGEKGENFARISYAYSEVELEECMNRMEKWILKNR</sequence>
<evidence type="ECO:0000313" key="9">
    <source>
        <dbReference type="Proteomes" id="UP000190951"/>
    </source>
</evidence>
<accession>A0A1S8L0C3</accession>
<keyword evidence="9" id="KW-1185">Reference proteome</keyword>
<evidence type="ECO:0000313" key="8">
    <source>
        <dbReference type="EMBL" id="URZ12290.1"/>
    </source>
</evidence>
<reference evidence="8 9" key="1">
    <citation type="submission" date="2022-04" db="EMBL/GenBank/DDBJ databases">
        <title>Genome sequence of C. roseum typestrain.</title>
        <authorList>
            <person name="Poehlein A."/>
            <person name="Schoch T."/>
            <person name="Duerre P."/>
            <person name="Daniel R."/>
        </authorList>
    </citation>
    <scope>NUCLEOTIDE SEQUENCE [LARGE SCALE GENOMIC DNA]</scope>
    <source>
        <strain evidence="8 9">DSM 7320</strain>
    </source>
</reference>
<gene>
    <name evidence="8" type="primary">dapX_2</name>
    <name evidence="8" type="ORF">CROST_030120</name>
</gene>
<dbReference type="CDD" id="cd00609">
    <property type="entry name" value="AAT_like"/>
    <property type="match status" value="1"/>
</dbReference>
<dbReference type="SUPFAM" id="SSF53383">
    <property type="entry name" value="PLP-dependent transferases"/>
    <property type="match status" value="1"/>
</dbReference>
<evidence type="ECO:0000256" key="5">
    <source>
        <dbReference type="ARBA" id="ARBA00022898"/>
    </source>
</evidence>
<keyword evidence="3 6" id="KW-0032">Aminotransferase</keyword>
<evidence type="ECO:0000256" key="3">
    <source>
        <dbReference type="ARBA" id="ARBA00022576"/>
    </source>
</evidence>
<keyword evidence="4 6" id="KW-0808">Transferase</keyword>
<comment type="similarity">
    <text evidence="2 6">Belongs to the class-I pyridoxal-phosphate-dependent aminotransferase family.</text>
</comment>
<evidence type="ECO:0000259" key="7">
    <source>
        <dbReference type="Pfam" id="PF00155"/>
    </source>
</evidence>
<dbReference type="PANTHER" id="PTHR46383">
    <property type="entry name" value="ASPARTATE AMINOTRANSFERASE"/>
    <property type="match status" value="1"/>
</dbReference>
<dbReference type="GO" id="GO:0030170">
    <property type="term" value="F:pyridoxal phosphate binding"/>
    <property type="evidence" value="ECO:0007669"/>
    <property type="project" value="InterPro"/>
</dbReference>
<feature type="domain" description="Aminotransferase class I/classII large" evidence="7">
    <location>
        <begin position="32"/>
        <end position="376"/>
    </location>
</feature>
<dbReference type="InterPro" id="IPR015424">
    <property type="entry name" value="PyrdxlP-dep_Trfase"/>
</dbReference>
<dbReference type="InterPro" id="IPR004838">
    <property type="entry name" value="NHTrfase_class1_PyrdxlP-BS"/>
</dbReference>
<organism evidence="8 9">
    <name type="scientific">Clostridium felsineum</name>
    <dbReference type="NCBI Taxonomy" id="36839"/>
    <lineage>
        <taxon>Bacteria</taxon>
        <taxon>Bacillati</taxon>
        <taxon>Bacillota</taxon>
        <taxon>Clostridia</taxon>
        <taxon>Eubacteriales</taxon>
        <taxon>Clostridiaceae</taxon>
        <taxon>Clostridium</taxon>
    </lineage>
</organism>
<dbReference type="GO" id="GO:0008483">
    <property type="term" value="F:transaminase activity"/>
    <property type="evidence" value="ECO:0007669"/>
    <property type="project" value="UniProtKB-KW"/>
</dbReference>
<dbReference type="Pfam" id="PF00155">
    <property type="entry name" value="Aminotran_1_2"/>
    <property type="match status" value="1"/>
</dbReference>
<dbReference type="PANTHER" id="PTHR46383:SF4">
    <property type="entry name" value="AMINOTRANSFERASE"/>
    <property type="match status" value="1"/>
</dbReference>
<keyword evidence="5" id="KW-0663">Pyridoxal phosphate</keyword>
<dbReference type="Gene3D" id="3.90.1150.10">
    <property type="entry name" value="Aspartate Aminotransferase, domain 1"/>
    <property type="match status" value="1"/>
</dbReference>
<dbReference type="STRING" id="84029.CROST_34900"/>
<dbReference type="InterPro" id="IPR004839">
    <property type="entry name" value="Aminotransferase_I/II_large"/>
</dbReference>
<evidence type="ECO:0000256" key="1">
    <source>
        <dbReference type="ARBA" id="ARBA00001933"/>
    </source>
</evidence>
<protein>
    <recommendedName>
        <fullName evidence="6">Aminotransferase</fullName>
        <ecNumber evidence="6">2.6.1.-</ecNumber>
    </recommendedName>
</protein>
<proteinExistence type="inferred from homology"/>
<comment type="cofactor">
    <cofactor evidence="1 6">
        <name>pyridoxal 5'-phosphate</name>
        <dbReference type="ChEBI" id="CHEBI:597326"/>
    </cofactor>
</comment>
<dbReference type="InterPro" id="IPR015421">
    <property type="entry name" value="PyrdxlP-dep_Trfase_major"/>
</dbReference>
<evidence type="ECO:0000256" key="2">
    <source>
        <dbReference type="ARBA" id="ARBA00007441"/>
    </source>
</evidence>
<dbReference type="PROSITE" id="PS00105">
    <property type="entry name" value="AA_TRANSFER_CLASS_1"/>
    <property type="match status" value="1"/>
</dbReference>
<dbReference type="EMBL" id="CP096983">
    <property type="protein sequence ID" value="URZ12290.1"/>
    <property type="molecule type" value="Genomic_DNA"/>
</dbReference>
<dbReference type="InterPro" id="IPR015422">
    <property type="entry name" value="PyrdxlP-dep_Trfase_small"/>
</dbReference>
<name>A0A1S8L0C3_9CLOT</name>
<dbReference type="EC" id="2.6.1.-" evidence="6"/>
<dbReference type="AlphaFoldDB" id="A0A1S8L0C3"/>
<dbReference type="Proteomes" id="UP000190951">
    <property type="component" value="Chromosome"/>
</dbReference>
<evidence type="ECO:0000256" key="6">
    <source>
        <dbReference type="RuleBase" id="RU000481"/>
    </source>
</evidence>
<dbReference type="GO" id="GO:0006520">
    <property type="term" value="P:amino acid metabolic process"/>
    <property type="evidence" value="ECO:0007669"/>
    <property type="project" value="InterPro"/>
</dbReference>
<dbReference type="KEGG" id="crw:CROST_030120"/>
<evidence type="ECO:0000256" key="4">
    <source>
        <dbReference type="ARBA" id="ARBA00022679"/>
    </source>
</evidence>
<dbReference type="RefSeq" id="WP_077834730.1">
    <property type="nucleotide sequence ID" value="NZ_CP096983.1"/>
</dbReference>